<dbReference type="SMART" id="SM00382">
    <property type="entry name" value="AAA"/>
    <property type="match status" value="1"/>
</dbReference>
<protein>
    <submittedName>
        <fullName evidence="2">ATPase family associated with various cellular activities (AAA)</fullName>
    </submittedName>
</protein>
<accession>A0A1I4VIK6</accession>
<dbReference type="CDD" id="cd19481">
    <property type="entry name" value="RecA-like_protease"/>
    <property type="match status" value="1"/>
</dbReference>
<dbReference type="AlphaFoldDB" id="A0A1I4VIK6"/>
<sequence length="281" mass="32079">MGVIFICFFPSLAYPLILFQVPENHSIKLYLCTDKNHFFSFSMNLYNLIIQDKEEVTLNDVFLGSNNRDQLVQLIKEHNYVKELQEYGLPVNNKILLQGKSGCGKTMTAKAVANALGKNILILNLSNIVSSRIGETSQNIKMIFDKAARERSVLFLDELDQIGKARGSDDKDVGEMRRLVNTLIQLIDYYPENALLLCATNHAEIIDTALLRRFQLKINYEMPSAEFLDTFYDNLLSKFPEDLRNIDRRYSISFAEAKDHALTSVKSALIKKLESQEITQP</sequence>
<proteinExistence type="predicted"/>
<dbReference type="InterPro" id="IPR003959">
    <property type="entry name" value="ATPase_AAA_core"/>
</dbReference>
<dbReference type="InterPro" id="IPR027417">
    <property type="entry name" value="P-loop_NTPase"/>
</dbReference>
<evidence type="ECO:0000259" key="1">
    <source>
        <dbReference type="SMART" id="SM00382"/>
    </source>
</evidence>
<keyword evidence="3" id="KW-1185">Reference proteome</keyword>
<feature type="domain" description="AAA+ ATPase" evidence="1">
    <location>
        <begin position="91"/>
        <end position="224"/>
    </location>
</feature>
<dbReference type="Proteomes" id="UP000198769">
    <property type="component" value="Unassembled WGS sequence"/>
</dbReference>
<gene>
    <name evidence="2" type="ORF">SAMN05421594_0338</name>
</gene>
<dbReference type="GO" id="GO:0005524">
    <property type="term" value="F:ATP binding"/>
    <property type="evidence" value="ECO:0007669"/>
    <property type="project" value="InterPro"/>
</dbReference>
<organism evidence="2 3">
    <name type="scientific">Chryseobacterium oleae</name>
    <dbReference type="NCBI Taxonomy" id="491207"/>
    <lineage>
        <taxon>Bacteria</taxon>
        <taxon>Pseudomonadati</taxon>
        <taxon>Bacteroidota</taxon>
        <taxon>Flavobacteriia</taxon>
        <taxon>Flavobacteriales</taxon>
        <taxon>Weeksellaceae</taxon>
        <taxon>Chryseobacterium group</taxon>
        <taxon>Chryseobacterium</taxon>
    </lineage>
</organism>
<reference evidence="3" key="1">
    <citation type="submission" date="2016-10" db="EMBL/GenBank/DDBJ databases">
        <authorList>
            <person name="Varghese N."/>
            <person name="Submissions S."/>
        </authorList>
    </citation>
    <scope>NUCLEOTIDE SEQUENCE [LARGE SCALE GENOMIC DNA]</scope>
    <source>
        <strain evidence="3">DSM 25575</strain>
    </source>
</reference>
<dbReference type="InterPro" id="IPR050168">
    <property type="entry name" value="AAA_ATPase_domain"/>
</dbReference>
<name>A0A1I4VIK6_CHROL</name>
<dbReference type="EMBL" id="FOVD01000001">
    <property type="protein sequence ID" value="SFN00995.1"/>
    <property type="molecule type" value="Genomic_DNA"/>
</dbReference>
<dbReference type="GO" id="GO:0016887">
    <property type="term" value="F:ATP hydrolysis activity"/>
    <property type="evidence" value="ECO:0007669"/>
    <property type="project" value="InterPro"/>
</dbReference>
<dbReference type="InterPro" id="IPR003593">
    <property type="entry name" value="AAA+_ATPase"/>
</dbReference>
<dbReference type="Pfam" id="PF00004">
    <property type="entry name" value="AAA"/>
    <property type="match status" value="1"/>
</dbReference>
<dbReference type="Gene3D" id="3.40.50.300">
    <property type="entry name" value="P-loop containing nucleotide triphosphate hydrolases"/>
    <property type="match status" value="1"/>
</dbReference>
<dbReference type="PANTHER" id="PTHR23077:SF198">
    <property type="entry name" value="ATP-DEPENDENT ZINC METALLOPROTEASE FTSH"/>
    <property type="match status" value="1"/>
</dbReference>
<evidence type="ECO:0000313" key="2">
    <source>
        <dbReference type="EMBL" id="SFN00995.1"/>
    </source>
</evidence>
<dbReference type="SUPFAM" id="SSF52540">
    <property type="entry name" value="P-loop containing nucleoside triphosphate hydrolases"/>
    <property type="match status" value="1"/>
</dbReference>
<evidence type="ECO:0000313" key="3">
    <source>
        <dbReference type="Proteomes" id="UP000198769"/>
    </source>
</evidence>
<dbReference type="PANTHER" id="PTHR23077">
    <property type="entry name" value="AAA-FAMILY ATPASE"/>
    <property type="match status" value="1"/>
</dbReference>